<evidence type="ECO:0000256" key="6">
    <source>
        <dbReference type="ARBA" id="ARBA00022839"/>
    </source>
</evidence>
<evidence type="ECO:0000256" key="11">
    <source>
        <dbReference type="ARBA" id="ARBA00034617"/>
    </source>
</evidence>
<evidence type="ECO:0000256" key="1">
    <source>
        <dbReference type="ARBA" id="ARBA00022722"/>
    </source>
</evidence>
<dbReference type="Gene3D" id="3.40.50.300">
    <property type="entry name" value="P-loop containing nucleotide triphosphate hydrolases"/>
    <property type="match status" value="4"/>
</dbReference>
<dbReference type="GO" id="GO:0003677">
    <property type="term" value="F:DNA binding"/>
    <property type="evidence" value="ECO:0007669"/>
    <property type="project" value="UniProtKB-KW"/>
</dbReference>
<proteinExistence type="predicted"/>
<feature type="domain" description="UvrD-like helicase ATP-binding" evidence="16">
    <location>
        <begin position="1"/>
        <end position="410"/>
    </location>
</feature>
<gene>
    <name evidence="17" type="ORF">CCS77_0285</name>
</gene>
<feature type="binding site" evidence="14">
    <location>
        <begin position="9"/>
        <end position="16"/>
    </location>
    <ligand>
        <name>ATP</name>
        <dbReference type="ChEBI" id="CHEBI:30616"/>
    </ligand>
</feature>
<dbReference type="Gene3D" id="3.90.320.10">
    <property type="match status" value="1"/>
</dbReference>
<evidence type="ECO:0000256" key="3">
    <source>
        <dbReference type="ARBA" id="ARBA00022763"/>
    </source>
</evidence>
<evidence type="ECO:0000256" key="15">
    <source>
        <dbReference type="SAM" id="Coils"/>
    </source>
</evidence>
<keyword evidence="4 14" id="KW-0378">Hydrolase</keyword>
<keyword evidence="5 14" id="KW-0347">Helicase</keyword>
<dbReference type="InterPro" id="IPR000212">
    <property type="entry name" value="DNA_helicase_UvrD/REP"/>
</dbReference>
<dbReference type="InterPro" id="IPR014017">
    <property type="entry name" value="DNA_helicase_UvrD-like_C"/>
</dbReference>
<dbReference type="Pfam" id="PF13361">
    <property type="entry name" value="UvrD_C"/>
    <property type="match status" value="2"/>
</dbReference>
<evidence type="ECO:0000256" key="2">
    <source>
        <dbReference type="ARBA" id="ARBA00022741"/>
    </source>
</evidence>
<evidence type="ECO:0000256" key="9">
    <source>
        <dbReference type="ARBA" id="ARBA00023204"/>
    </source>
</evidence>
<keyword evidence="10" id="KW-0413">Isomerase</keyword>
<keyword evidence="6" id="KW-0269">Exonuclease</keyword>
<dbReference type="PROSITE" id="PS51198">
    <property type="entry name" value="UVRD_HELICASE_ATP_BIND"/>
    <property type="match status" value="1"/>
</dbReference>
<dbReference type="Pfam" id="PF00580">
    <property type="entry name" value="UvrD-helicase"/>
    <property type="match status" value="1"/>
</dbReference>
<dbReference type="SUPFAM" id="SSF52540">
    <property type="entry name" value="P-loop containing nucleoside triphosphate hydrolases"/>
    <property type="match status" value="1"/>
</dbReference>
<dbReference type="GO" id="GO:0005829">
    <property type="term" value="C:cytosol"/>
    <property type="evidence" value="ECO:0007669"/>
    <property type="project" value="TreeGrafter"/>
</dbReference>
<comment type="catalytic activity">
    <reaction evidence="11">
        <text>Couples ATP hydrolysis with the unwinding of duplex DNA by translocating in the 3'-5' direction.</text>
        <dbReference type="EC" id="5.6.2.4"/>
    </reaction>
</comment>
<keyword evidence="15" id="KW-0175">Coiled coil</keyword>
<dbReference type="NCBIfam" id="NF010487">
    <property type="entry name" value="PRK13909.1-4"/>
    <property type="match status" value="1"/>
</dbReference>
<evidence type="ECO:0000313" key="18">
    <source>
        <dbReference type="Proteomes" id="UP000241854"/>
    </source>
</evidence>
<dbReference type="GO" id="GO:0016887">
    <property type="term" value="F:ATP hydrolysis activity"/>
    <property type="evidence" value="ECO:0007669"/>
    <property type="project" value="RHEA"/>
</dbReference>
<dbReference type="GO" id="GO:0043138">
    <property type="term" value="F:3'-5' DNA helicase activity"/>
    <property type="evidence" value="ECO:0007669"/>
    <property type="project" value="UniProtKB-EC"/>
</dbReference>
<evidence type="ECO:0000256" key="8">
    <source>
        <dbReference type="ARBA" id="ARBA00023125"/>
    </source>
</evidence>
<name>A0A2R4NY46_9BACT</name>
<keyword evidence="2 14" id="KW-0547">Nucleotide-binding</keyword>
<dbReference type="PANTHER" id="PTHR11070:SF67">
    <property type="entry name" value="DNA 3'-5' HELICASE"/>
    <property type="match status" value="1"/>
</dbReference>
<keyword evidence="7 14" id="KW-0067">ATP-binding</keyword>
<feature type="coiled-coil region" evidence="15">
    <location>
        <begin position="894"/>
        <end position="921"/>
    </location>
</feature>
<dbReference type="GO" id="GO:0000725">
    <property type="term" value="P:recombinational repair"/>
    <property type="evidence" value="ECO:0007669"/>
    <property type="project" value="TreeGrafter"/>
</dbReference>
<protein>
    <recommendedName>
        <fullName evidence="12">DNA 3'-5' helicase</fullName>
        <ecNumber evidence="12">5.6.2.4</ecNumber>
    </recommendedName>
</protein>
<evidence type="ECO:0000256" key="4">
    <source>
        <dbReference type="ARBA" id="ARBA00022801"/>
    </source>
</evidence>
<dbReference type="InterPro" id="IPR027417">
    <property type="entry name" value="P-loop_NTPase"/>
</dbReference>
<organism evidence="17 18">
    <name type="scientific">Campylobacter concisus</name>
    <dbReference type="NCBI Taxonomy" id="199"/>
    <lineage>
        <taxon>Bacteria</taxon>
        <taxon>Pseudomonadati</taxon>
        <taxon>Campylobacterota</taxon>
        <taxon>Epsilonproteobacteria</taxon>
        <taxon>Campylobacterales</taxon>
        <taxon>Campylobacteraceae</taxon>
        <taxon>Campylobacter</taxon>
    </lineage>
</organism>
<evidence type="ECO:0000256" key="7">
    <source>
        <dbReference type="ARBA" id="ARBA00022840"/>
    </source>
</evidence>
<dbReference type="RefSeq" id="WP_107916346.1">
    <property type="nucleotide sequence ID" value="NZ_CP021642.1"/>
</dbReference>
<evidence type="ECO:0000256" key="14">
    <source>
        <dbReference type="PROSITE-ProRule" id="PRU00560"/>
    </source>
</evidence>
<sequence>MKDYLALKASAGSGKTFALSVRYIALVLRGENINEIIALTFTKKAANEMKERIISTFLNLHTKEKKGELDKVCKELGLSQDEAIKRRDERLGVFLQSELKIYTFDAFFSGILKKFSQNLGISPDYSVQDSLQDLAWKKFVKEASKDKKLLSELALMMIISSQKEASFSQTLAKFYESFGGELKDSGASYPDDSKVRAAQKAINEHIALQNGASDVAKKTFSEQNLFELFKSKVFARESLDYRSFSKIYTSELDRLFFELKEAAKNYILEVEKYRLSGFSKLLKLYKTSNLELNKEINALSFADINKLVFKLLVQSLDKEALYFRLDGRINHLLVDEFQDTNVIQYEIILPLIAEIVSGYGQNGLGSFFYVGDTKQSIYKFRGGKKELFDKLGDDFSQIDIENLPSNYRSLKALVKFNNAVFEEIYHRYGLSFEPQEPAKKDETLSYEVSGECAYFEVEKDDYGYLRVLSDEDIAGAVVSQASELLKAGVNASDITVLCWKNSDISLISEVLSSAGIKSVNEGTLELKRTPLVAAIIEYAKFCLFKEEIYEKNVKALVNANVKKLSIKPEVSATNSLFYLAKNLGISMADVDILRLFELSAGYKNLSDFIFNLENFSSKISPKSSDGVRVMTVHKSKGLEFAHVIVCDMMGKGRGDDSNFITEYSEKGEWIVKSKISGRENFDSDYASVLEQMKELEKQENINKIYVAFTRATKSLIIIKQAVPSGNSPSFFSFYTRSDKSEANDYLDLKEFSFGKILPSKSEQKETKKDEKLPEILRIERQEVEAKEQKTSGKNLSAIYFGLAFHYLLEMSEKFDEISLEKAKNLMLNKFHKFLPLEVLEDAYKRAKMLINEPKFIECIKGKEIYKEQPFKVKNELKQMDLFCFNEREICVIDYKTTDKNIEENKKQVKEYKDALAKFYEKHSIIAVIFYALEGKISYIEV</sequence>
<dbReference type="NCBIfam" id="NF010485">
    <property type="entry name" value="PRK13909.1-2"/>
    <property type="match status" value="1"/>
</dbReference>
<comment type="catalytic activity">
    <reaction evidence="13">
        <text>ATP + H2O = ADP + phosphate + H(+)</text>
        <dbReference type="Rhea" id="RHEA:13065"/>
        <dbReference type="ChEBI" id="CHEBI:15377"/>
        <dbReference type="ChEBI" id="CHEBI:15378"/>
        <dbReference type="ChEBI" id="CHEBI:30616"/>
        <dbReference type="ChEBI" id="CHEBI:43474"/>
        <dbReference type="ChEBI" id="CHEBI:456216"/>
        <dbReference type="EC" id="5.6.2.4"/>
    </reaction>
</comment>
<evidence type="ECO:0000256" key="13">
    <source>
        <dbReference type="ARBA" id="ARBA00048988"/>
    </source>
</evidence>
<dbReference type="GO" id="GO:0004527">
    <property type="term" value="F:exonuclease activity"/>
    <property type="evidence" value="ECO:0007669"/>
    <property type="project" value="UniProtKB-KW"/>
</dbReference>
<evidence type="ECO:0000313" key="17">
    <source>
        <dbReference type="EMBL" id="AVX43346.1"/>
    </source>
</evidence>
<evidence type="ECO:0000256" key="5">
    <source>
        <dbReference type="ARBA" id="ARBA00022806"/>
    </source>
</evidence>
<reference evidence="17 18" key="1">
    <citation type="journal article" date="2018" name="Emerg. Microbes Infect.">
        <title>Genomic analysis of oral Campylobacter concisus strains identified a potential bacterial molecular marker associated with active Crohn's disease.</title>
        <authorList>
            <person name="Liu F."/>
            <person name="Ma R."/>
            <person name="Tay C.Y.A."/>
            <person name="Octavia S."/>
            <person name="Lan R."/>
            <person name="Chung H.K.L."/>
            <person name="Riordan S.M."/>
            <person name="Grimm M.C."/>
            <person name="Leong R.W."/>
            <person name="Tanaka M.M."/>
            <person name="Connor S."/>
            <person name="Zhang L."/>
        </authorList>
    </citation>
    <scope>NUCLEOTIDE SEQUENCE [LARGE SCALE GENOMIC DNA]</scope>
    <source>
        <strain evidence="17 18">P2CDO4</strain>
    </source>
</reference>
<dbReference type="GO" id="GO:0005524">
    <property type="term" value="F:ATP binding"/>
    <property type="evidence" value="ECO:0007669"/>
    <property type="project" value="UniProtKB-UniRule"/>
</dbReference>
<dbReference type="Proteomes" id="UP000241854">
    <property type="component" value="Chromosome"/>
</dbReference>
<dbReference type="InterPro" id="IPR014016">
    <property type="entry name" value="UvrD-like_ATP-bd"/>
</dbReference>
<keyword evidence="9" id="KW-0234">DNA repair</keyword>
<keyword evidence="3" id="KW-0227">DNA damage</keyword>
<evidence type="ECO:0000259" key="16">
    <source>
        <dbReference type="PROSITE" id="PS51198"/>
    </source>
</evidence>
<accession>A0A2R4NY46</accession>
<evidence type="ECO:0000256" key="10">
    <source>
        <dbReference type="ARBA" id="ARBA00023235"/>
    </source>
</evidence>
<dbReference type="PANTHER" id="PTHR11070">
    <property type="entry name" value="UVRD / RECB / PCRA DNA HELICASE FAMILY MEMBER"/>
    <property type="match status" value="1"/>
</dbReference>
<dbReference type="EC" id="5.6.2.4" evidence="12"/>
<dbReference type="InterPro" id="IPR011604">
    <property type="entry name" value="PDDEXK-like_dom_sf"/>
</dbReference>
<keyword evidence="8" id="KW-0238">DNA-binding</keyword>
<keyword evidence="1" id="KW-0540">Nuclease</keyword>
<dbReference type="AlphaFoldDB" id="A0A2R4NY46"/>
<dbReference type="EMBL" id="CP021642">
    <property type="protein sequence ID" value="AVX43346.1"/>
    <property type="molecule type" value="Genomic_DNA"/>
</dbReference>
<evidence type="ECO:0000256" key="12">
    <source>
        <dbReference type="ARBA" id="ARBA00034808"/>
    </source>
</evidence>